<dbReference type="GO" id="GO:0016020">
    <property type="term" value="C:membrane"/>
    <property type="evidence" value="ECO:0007669"/>
    <property type="project" value="UniProtKB-SubCell"/>
</dbReference>
<feature type="transmembrane region" description="Helical" evidence="6">
    <location>
        <begin position="254"/>
        <end position="276"/>
    </location>
</feature>
<evidence type="ECO:0000256" key="6">
    <source>
        <dbReference type="SAM" id="Phobius"/>
    </source>
</evidence>
<dbReference type="InterPro" id="IPR011547">
    <property type="entry name" value="SLC26A/SulP_dom"/>
</dbReference>
<evidence type="ECO:0000313" key="9">
    <source>
        <dbReference type="Proteomes" id="UP000324015"/>
    </source>
</evidence>
<feature type="transmembrane region" description="Helical" evidence="6">
    <location>
        <begin position="389"/>
        <end position="417"/>
    </location>
</feature>
<protein>
    <submittedName>
        <fullName evidence="8">Sulfate transporter</fullName>
    </submittedName>
</protein>
<feature type="transmembrane region" description="Helical" evidence="6">
    <location>
        <begin position="133"/>
        <end position="152"/>
    </location>
</feature>
<dbReference type="PANTHER" id="PTHR11814">
    <property type="entry name" value="SULFATE TRANSPORTER"/>
    <property type="match status" value="1"/>
</dbReference>
<feature type="domain" description="SLC26A/SulP transporter" evidence="7">
    <location>
        <begin position="28"/>
        <end position="395"/>
    </location>
</feature>
<feature type="transmembrane region" description="Helical" evidence="6">
    <location>
        <begin position="99"/>
        <end position="121"/>
    </location>
</feature>
<sequence length="534" mass="54586">MSSSPPSPSASPSALRSPYRALREPGVLRRDILASLVVFLVALPLCVGVAVASGVPAELGLVTGIVGGLVVGCLPGSAIQVSGPAAGLTVLVFEAVREFGLSMLGAIVLLTGALQIVLGLLRCGRWFRAISVSVVQGMLAGIGLVLIFGQLYTMAGAKQPLSGVDKITGLPGLLADTVGDTTALTAAAVGLGTIAVLVLWPKLPSAARVVPAPLAAVALATAATAGFGLDVANVSVRGMVDAVQPPGLGDLAELGSVAVLGTVLAFTLIASAESLFSAAAVDRMHDGPRTHYDKELVAQGVGNTVCGVLGALPMTAVIVRSSANVNAGARTPLSRILHGAWLLLFAVLLPAALGIIPLAALAGVLVHAGCKLIPVKEIVPLARTHRGEAVVLSVTAIAIVVTNMFEGVILGLVLAVAKSAWDTSHVHVDVRELTDGRMVVTLTGNATFLRLPRILETLEAMPQDRPIELDLTALRHLDHACRTTLENWALRHNDSGTEAVRMKTLPAIEAEAAPVAEAAPAAEPEAKAKAKAKA</sequence>
<dbReference type="AlphaFoldDB" id="A0A5P2CBA0"/>
<evidence type="ECO:0000256" key="4">
    <source>
        <dbReference type="ARBA" id="ARBA00023136"/>
    </source>
</evidence>
<dbReference type="InterPro" id="IPR001902">
    <property type="entry name" value="SLC26A/SulP_fam"/>
</dbReference>
<keyword evidence="2 6" id="KW-0812">Transmembrane</keyword>
<dbReference type="GO" id="GO:0055085">
    <property type="term" value="P:transmembrane transport"/>
    <property type="evidence" value="ECO:0007669"/>
    <property type="project" value="InterPro"/>
</dbReference>
<feature type="compositionally biased region" description="Low complexity" evidence="5">
    <location>
        <begin position="514"/>
        <end position="523"/>
    </location>
</feature>
<evidence type="ECO:0000256" key="2">
    <source>
        <dbReference type="ARBA" id="ARBA00022692"/>
    </source>
</evidence>
<feature type="region of interest" description="Disordered" evidence="5">
    <location>
        <begin position="514"/>
        <end position="534"/>
    </location>
</feature>
<feature type="transmembrane region" description="Helical" evidence="6">
    <location>
        <begin position="339"/>
        <end position="368"/>
    </location>
</feature>
<keyword evidence="3 6" id="KW-1133">Transmembrane helix</keyword>
<reference evidence="8 9" key="1">
    <citation type="submission" date="2018-05" db="EMBL/GenBank/DDBJ databases">
        <title>Streptomyces venezuelae.</title>
        <authorList>
            <person name="Kim W."/>
            <person name="Lee N."/>
            <person name="Cho B.-K."/>
        </authorList>
    </citation>
    <scope>NUCLEOTIDE SEQUENCE [LARGE SCALE GENOMIC DNA]</scope>
    <source>
        <strain evidence="8 9">ATCC 14585</strain>
    </source>
</reference>
<evidence type="ECO:0000256" key="5">
    <source>
        <dbReference type="SAM" id="MobiDB-lite"/>
    </source>
</evidence>
<accession>A0A5P2CBA0</accession>
<feature type="transmembrane region" description="Helical" evidence="6">
    <location>
        <begin position="59"/>
        <end position="79"/>
    </location>
</feature>
<evidence type="ECO:0000313" key="8">
    <source>
        <dbReference type="EMBL" id="QES40035.1"/>
    </source>
</evidence>
<dbReference type="Pfam" id="PF00916">
    <property type="entry name" value="Sulfate_transp"/>
    <property type="match status" value="1"/>
</dbReference>
<feature type="transmembrane region" description="Helical" evidence="6">
    <location>
        <begin position="212"/>
        <end position="234"/>
    </location>
</feature>
<evidence type="ECO:0000256" key="3">
    <source>
        <dbReference type="ARBA" id="ARBA00022989"/>
    </source>
</evidence>
<organism evidence="8 9">
    <name type="scientific">Streptomyces venezuelae</name>
    <dbReference type="NCBI Taxonomy" id="54571"/>
    <lineage>
        <taxon>Bacteria</taxon>
        <taxon>Bacillati</taxon>
        <taxon>Actinomycetota</taxon>
        <taxon>Actinomycetes</taxon>
        <taxon>Kitasatosporales</taxon>
        <taxon>Streptomycetaceae</taxon>
        <taxon>Streptomyces</taxon>
    </lineage>
</organism>
<evidence type="ECO:0000256" key="1">
    <source>
        <dbReference type="ARBA" id="ARBA00004141"/>
    </source>
</evidence>
<name>A0A5P2CBA0_STRVZ</name>
<dbReference type="Proteomes" id="UP000324015">
    <property type="component" value="Chromosome"/>
</dbReference>
<comment type="subcellular location">
    <subcellularLocation>
        <location evidence="1">Membrane</location>
        <topology evidence="1">Multi-pass membrane protein</topology>
    </subcellularLocation>
</comment>
<evidence type="ECO:0000259" key="7">
    <source>
        <dbReference type="Pfam" id="PF00916"/>
    </source>
</evidence>
<dbReference type="EMBL" id="CP029191">
    <property type="protein sequence ID" value="QES40035.1"/>
    <property type="molecule type" value="Genomic_DNA"/>
</dbReference>
<feature type="transmembrane region" description="Helical" evidence="6">
    <location>
        <begin position="181"/>
        <end position="200"/>
    </location>
</feature>
<feature type="transmembrane region" description="Helical" evidence="6">
    <location>
        <begin position="32"/>
        <end position="52"/>
    </location>
</feature>
<proteinExistence type="predicted"/>
<keyword evidence="4 6" id="KW-0472">Membrane</keyword>
<dbReference type="RefSeq" id="WP_150182205.1">
    <property type="nucleotide sequence ID" value="NZ_CP029191.1"/>
</dbReference>
<gene>
    <name evidence="8" type="ORF">DEJ49_02715</name>
</gene>